<dbReference type="Proteomes" id="UP001140217">
    <property type="component" value="Unassembled WGS sequence"/>
</dbReference>
<evidence type="ECO:0000256" key="1">
    <source>
        <dbReference type="PROSITE-ProRule" id="PRU00042"/>
    </source>
</evidence>
<evidence type="ECO:0000313" key="3">
    <source>
        <dbReference type="EMBL" id="KAJ2783229.1"/>
    </source>
</evidence>
<organism evidence="3 4">
    <name type="scientific">Coemansia javaensis</name>
    <dbReference type="NCBI Taxonomy" id="2761396"/>
    <lineage>
        <taxon>Eukaryota</taxon>
        <taxon>Fungi</taxon>
        <taxon>Fungi incertae sedis</taxon>
        <taxon>Zoopagomycota</taxon>
        <taxon>Kickxellomycotina</taxon>
        <taxon>Kickxellomycetes</taxon>
        <taxon>Kickxellales</taxon>
        <taxon>Kickxellaceae</taxon>
        <taxon>Coemansia</taxon>
    </lineage>
</organism>
<keyword evidence="1" id="KW-0863">Zinc-finger</keyword>
<gene>
    <name evidence="3" type="ORF">H4R18_001830</name>
</gene>
<evidence type="ECO:0000313" key="4">
    <source>
        <dbReference type="Proteomes" id="UP001140217"/>
    </source>
</evidence>
<dbReference type="PROSITE" id="PS00028">
    <property type="entry name" value="ZINC_FINGER_C2H2_1"/>
    <property type="match status" value="1"/>
</dbReference>
<dbReference type="InterPro" id="IPR013087">
    <property type="entry name" value="Znf_C2H2_type"/>
</dbReference>
<protein>
    <recommendedName>
        <fullName evidence="2">C2H2-type domain-containing protein</fullName>
    </recommendedName>
</protein>
<keyword evidence="1" id="KW-0862">Zinc</keyword>
<dbReference type="PROSITE" id="PS50157">
    <property type="entry name" value="ZINC_FINGER_C2H2_2"/>
    <property type="match status" value="1"/>
</dbReference>
<name>A0A9W8HEL0_9FUNG</name>
<proteinExistence type="predicted"/>
<keyword evidence="4" id="KW-1185">Reference proteome</keyword>
<feature type="domain" description="C2H2-type" evidence="2">
    <location>
        <begin position="16"/>
        <end position="43"/>
    </location>
</feature>
<dbReference type="AlphaFoldDB" id="A0A9W8HEL0"/>
<reference evidence="3" key="1">
    <citation type="submission" date="2022-07" db="EMBL/GenBank/DDBJ databases">
        <title>Phylogenomic reconstructions and comparative analyses of Kickxellomycotina fungi.</title>
        <authorList>
            <person name="Reynolds N.K."/>
            <person name="Stajich J.E."/>
            <person name="Barry K."/>
            <person name="Grigoriev I.V."/>
            <person name="Crous P."/>
            <person name="Smith M.E."/>
        </authorList>
    </citation>
    <scope>NUCLEOTIDE SEQUENCE</scope>
    <source>
        <strain evidence="3">NBRC 105414</strain>
    </source>
</reference>
<evidence type="ECO:0000259" key="2">
    <source>
        <dbReference type="PROSITE" id="PS50157"/>
    </source>
</evidence>
<sequence>MLGQLEMASAAGRNQYFCGMCMVDFADYDEYLAHRDTHKSGSPSRSRTWDRAMACSAISRTSDTSSDAFRCCVICRYCHYEYPTISILMDHQDDCYQRPLPHGDH</sequence>
<keyword evidence="1" id="KW-0479">Metal-binding</keyword>
<dbReference type="GO" id="GO:0008270">
    <property type="term" value="F:zinc ion binding"/>
    <property type="evidence" value="ECO:0007669"/>
    <property type="project" value="UniProtKB-KW"/>
</dbReference>
<comment type="caution">
    <text evidence="3">The sequence shown here is derived from an EMBL/GenBank/DDBJ whole genome shotgun (WGS) entry which is preliminary data.</text>
</comment>
<accession>A0A9W8HEL0</accession>
<dbReference type="EMBL" id="JANBUL010000052">
    <property type="protein sequence ID" value="KAJ2783229.1"/>
    <property type="molecule type" value="Genomic_DNA"/>
</dbReference>